<protein>
    <recommendedName>
        <fullName evidence="10">Aminotransferase class V domain-containing protein</fullName>
    </recommendedName>
</protein>
<dbReference type="PANTHER" id="PTHR11999">
    <property type="entry name" value="GROUP II PYRIDOXAL-5-PHOSPHATE DECARBOXYLASE"/>
    <property type="match status" value="1"/>
</dbReference>
<dbReference type="GO" id="GO:0030170">
    <property type="term" value="F:pyridoxal phosphate binding"/>
    <property type="evidence" value="ECO:0007669"/>
    <property type="project" value="InterPro"/>
</dbReference>
<dbReference type="GO" id="GO:0042423">
    <property type="term" value="P:catecholamine biosynthetic process"/>
    <property type="evidence" value="ECO:0007669"/>
    <property type="project" value="UniProtKB-KW"/>
</dbReference>
<evidence type="ECO:0000256" key="5">
    <source>
        <dbReference type="ARBA" id="ARBA00023239"/>
    </source>
</evidence>
<evidence type="ECO:0000256" key="4">
    <source>
        <dbReference type="ARBA" id="ARBA00022898"/>
    </source>
</evidence>
<gene>
    <name evidence="9" type="ORF">BRAFLDRAFT_102947</name>
</gene>
<dbReference type="AlphaFoldDB" id="C3ZXC6"/>
<name>C3ZXC6_BRAFL</name>
<dbReference type="GO" id="GO:0016831">
    <property type="term" value="F:carboxy-lyase activity"/>
    <property type="evidence" value="ECO:0007669"/>
    <property type="project" value="UniProtKB-KW"/>
</dbReference>
<dbReference type="InterPro" id="IPR002129">
    <property type="entry name" value="PyrdxlP-dep_de-COase"/>
</dbReference>
<dbReference type="PRINTS" id="PR00800">
    <property type="entry name" value="YHDCRBOXLASE"/>
</dbReference>
<keyword evidence="4 6" id="KW-0663">Pyridoxal phosphate</keyword>
<dbReference type="InterPro" id="IPR010977">
    <property type="entry name" value="Aromatic_deC"/>
</dbReference>
<dbReference type="InParanoid" id="C3ZXC6"/>
<evidence type="ECO:0000256" key="8">
    <source>
        <dbReference type="SAM" id="MobiDB-lite"/>
    </source>
</evidence>
<dbReference type="GO" id="GO:0019752">
    <property type="term" value="P:carboxylic acid metabolic process"/>
    <property type="evidence" value="ECO:0007669"/>
    <property type="project" value="InterPro"/>
</dbReference>
<sequence length="549" mass="60048">MPVFEMPSSTEEVKTLRENLLDLREKTSRLDVSESRRRELLDGVSDFAGKALGKLQDGETAVYTGAGDNNNNNTDGKGLRSSPIQEDPVDLDHILDLYGTQIESRGLRAGHGGHMAYVPSNGVFPAALGDFLADTLNTYAGRTYESPGGVDMNCMLLEWMAELFGYPKGFHGNLTSGGSAATVIAMATARDSRKGLRARDYHRLVVYVSELTHHCTRKALHTVGLGEAVVREIPVDSRWRMDVAALETTVEHDVQNGLLPFVVVATVGTTDLGSADPLDGIAGNGLLPFVVVATVGTTDLGSADPLDAIAGVAERRGLWMHVDAAYGGFFALCGDTRRLFRGVQRSDSIIVDPHKGLNLPYGSGVVLVREGWKLHQSNTAHHQGSYLYHPGIQSAGADTQVSPCDLSFELSTHFRGPRMWFPLKLFGVGTFRAMLTEKLQLAKYFYHRVQEIPGIEVLQEPELSVVAFRYTGAPGGLEENNRLNRLVLQEMVRDGGVYLSSTTLKGTFYLRVCVLGFRTHLEHLDICLDILQKALRRVKTSMSEAKESS</sequence>
<keyword evidence="3" id="KW-0210">Decarboxylase</keyword>
<evidence type="ECO:0000313" key="9">
    <source>
        <dbReference type="EMBL" id="EEN42806.1"/>
    </source>
</evidence>
<dbReference type="eggNOG" id="KOG0628">
    <property type="taxonomic scope" value="Eukaryota"/>
</dbReference>
<dbReference type="Gene3D" id="3.40.640.10">
    <property type="entry name" value="Type I PLP-dependent aspartate aminotransferase-like (Major domain)"/>
    <property type="match status" value="2"/>
</dbReference>
<evidence type="ECO:0000256" key="7">
    <source>
        <dbReference type="RuleBase" id="RU000382"/>
    </source>
</evidence>
<dbReference type="SUPFAM" id="SSF53383">
    <property type="entry name" value="PLP-dependent transferases"/>
    <property type="match status" value="2"/>
</dbReference>
<dbReference type="Gene3D" id="3.90.1150.10">
    <property type="entry name" value="Aspartate Aminotransferase, domain 1"/>
    <property type="match status" value="1"/>
</dbReference>
<dbReference type="EMBL" id="GG666710">
    <property type="protein sequence ID" value="EEN42806.1"/>
    <property type="molecule type" value="Genomic_DNA"/>
</dbReference>
<proteinExistence type="inferred from homology"/>
<dbReference type="InterPro" id="IPR015421">
    <property type="entry name" value="PyrdxlP-dep_Trfase_major"/>
</dbReference>
<comment type="similarity">
    <text evidence="2 7">Belongs to the group II decarboxylase family.</text>
</comment>
<reference evidence="9" key="1">
    <citation type="journal article" date="2008" name="Nature">
        <title>The amphioxus genome and the evolution of the chordate karyotype.</title>
        <authorList>
            <consortium name="US DOE Joint Genome Institute (JGI-PGF)"/>
            <person name="Putnam N.H."/>
            <person name="Butts T."/>
            <person name="Ferrier D.E.K."/>
            <person name="Furlong R.F."/>
            <person name="Hellsten U."/>
            <person name="Kawashima T."/>
            <person name="Robinson-Rechavi M."/>
            <person name="Shoguchi E."/>
            <person name="Terry A."/>
            <person name="Yu J.-K."/>
            <person name="Benito-Gutierrez E.L."/>
            <person name="Dubchak I."/>
            <person name="Garcia-Fernandez J."/>
            <person name="Gibson-Brown J.J."/>
            <person name="Grigoriev I.V."/>
            <person name="Horton A.C."/>
            <person name="de Jong P.J."/>
            <person name="Jurka J."/>
            <person name="Kapitonov V.V."/>
            <person name="Kohara Y."/>
            <person name="Kuroki Y."/>
            <person name="Lindquist E."/>
            <person name="Lucas S."/>
            <person name="Osoegawa K."/>
            <person name="Pennacchio L.A."/>
            <person name="Salamov A.A."/>
            <person name="Satou Y."/>
            <person name="Sauka-Spengler T."/>
            <person name="Schmutz J."/>
            <person name="Shin-I T."/>
            <person name="Toyoda A."/>
            <person name="Bronner-Fraser M."/>
            <person name="Fujiyama A."/>
            <person name="Holland L.Z."/>
            <person name="Holland P.W.H."/>
            <person name="Satoh N."/>
            <person name="Rokhsar D.S."/>
        </authorList>
    </citation>
    <scope>NUCLEOTIDE SEQUENCE [LARGE SCALE GENOMIC DNA]</scope>
    <source>
        <strain evidence="9">S238N-H82</strain>
        <tissue evidence="9">Testes</tissue>
    </source>
</reference>
<evidence type="ECO:0000256" key="1">
    <source>
        <dbReference type="ARBA" id="ARBA00001933"/>
    </source>
</evidence>
<evidence type="ECO:0000256" key="3">
    <source>
        <dbReference type="ARBA" id="ARBA00022793"/>
    </source>
</evidence>
<keyword evidence="5 7" id="KW-0456">Lyase</keyword>
<feature type="region of interest" description="Disordered" evidence="8">
    <location>
        <begin position="63"/>
        <end position="85"/>
    </location>
</feature>
<dbReference type="STRING" id="7739.C3ZXC6"/>
<dbReference type="GO" id="GO:0006520">
    <property type="term" value="P:amino acid metabolic process"/>
    <property type="evidence" value="ECO:0007669"/>
    <property type="project" value="InterPro"/>
</dbReference>
<evidence type="ECO:0008006" key="10">
    <source>
        <dbReference type="Google" id="ProtNLM"/>
    </source>
</evidence>
<feature type="modified residue" description="N6-(pyridoxal phosphate)lysine" evidence="6">
    <location>
        <position position="355"/>
    </location>
</feature>
<accession>C3ZXC6</accession>
<organism>
    <name type="scientific">Branchiostoma floridae</name>
    <name type="common">Florida lancelet</name>
    <name type="synonym">Amphioxus</name>
    <dbReference type="NCBI Taxonomy" id="7739"/>
    <lineage>
        <taxon>Eukaryota</taxon>
        <taxon>Metazoa</taxon>
        <taxon>Chordata</taxon>
        <taxon>Cephalochordata</taxon>
        <taxon>Leptocardii</taxon>
        <taxon>Amphioxiformes</taxon>
        <taxon>Branchiostomatidae</taxon>
        <taxon>Branchiostoma</taxon>
    </lineage>
</organism>
<dbReference type="PANTHER" id="PTHR11999:SF70">
    <property type="entry name" value="MIP05841P"/>
    <property type="match status" value="1"/>
</dbReference>
<evidence type="ECO:0000256" key="6">
    <source>
        <dbReference type="PIRSR" id="PIRSR602129-50"/>
    </source>
</evidence>
<evidence type="ECO:0000256" key="2">
    <source>
        <dbReference type="ARBA" id="ARBA00009533"/>
    </source>
</evidence>
<dbReference type="InterPro" id="IPR015424">
    <property type="entry name" value="PyrdxlP-dep_Trfase"/>
</dbReference>
<dbReference type="InterPro" id="IPR015422">
    <property type="entry name" value="PyrdxlP-dep_Trfase_small"/>
</dbReference>
<dbReference type="Pfam" id="PF00282">
    <property type="entry name" value="Pyridoxal_deC"/>
    <property type="match status" value="2"/>
</dbReference>
<comment type="cofactor">
    <cofactor evidence="1 6 7">
        <name>pyridoxal 5'-phosphate</name>
        <dbReference type="ChEBI" id="CHEBI:597326"/>
    </cofactor>
</comment>